<keyword evidence="4 11" id="KW-0963">Cytoplasm</keyword>
<comment type="caution">
    <text evidence="15">The sequence shown here is derived from an EMBL/GenBank/DDBJ whole genome shotgun (WGS) entry which is preliminary data.</text>
</comment>
<dbReference type="Gene3D" id="1.10.730.10">
    <property type="entry name" value="Isoleucyl-tRNA Synthetase, Domain 1"/>
    <property type="match status" value="1"/>
</dbReference>
<dbReference type="FunCoup" id="A0A0D2J7I3">
    <property type="interactions" value="556"/>
</dbReference>
<dbReference type="PANTHER" id="PTHR11956">
    <property type="entry name" value="ARGINYL-TRNA SYNTHETASE"/>
    <property type="match status" value="1"/>
</dbReference>
<evidence type="ECO:0000256" key="4">
    <source>
        <dbReference type="ARBA" id="ARBA00022490"/>
    </source>
</evidence>
<evidence type="ECO:0000313" key="16">
    <source>
        <dbReference type="Proteomes" id="UP000032233"/>
    </source>
</evidence>
<dbReference type="SUPFAM" id="SSF52374">
    <property type="entry name" value="Nucleotidylyl transferase"/>
    <property type="match status" value="1"/>
</dbReference>
<evidence type="ECO:0000256" key="8">
    <source>
        <dbReference type="ARBA" id="ARBA00022917"/>
    </source>
</evidence>
<dbReference type="Proteomes" id="UP000032233">
    <property type="component" value="Unassembled WGS sequence"/>
</dbReference>
<dbReference type="GO" id="GO:0005737">
    <property type="term" value="C:cytoplasm"/>
    <property type="evidence" value="ECO:0007669"/>
    <property type="project" value="UniProtKB-SubCell"/>
</dbReference>
<dbReference type="GO" id="GO:0004814">
    <property type="term" value="F:arginine-tRNA ligase activity"/>
    <property type="evidence" value="ECO:0007669"/>
    <property type="project" value="UniProtKB-UniRule"/>
</dbReference>
<evidence type="ECO:0000313" key="15">
    <source>
        <dbReference type="EMBL" id="KIX14169.1"/>
    </source>
</evidence>
<dbReference type="InterPro" id="IPR001412">
    <property type="entry name" value="aa-tRNA-synth_I_CS"/>
</dbReference>
<dbReference type="Pfam" id="PF03485">
    <property type="entry name" value="Arg_tRNA_synt_N"/>
    <property type="match status" value="1"/>
</dbReference>
<dbReference type="FunFam" id="3.40.50.620:FF:000062">
    <property type="entry name" value="Arginine--tRNA ligase"/>
    <property type="match status" value="1"/>
</dbReference>
<evidence type="ECO:0000256" key="11">
    <source>
        <dbReference type="HAMAP-Rule" id="MF_00123"/>
    </source>
</evidence>
<evidence type="ECO:0000256" key="9">
    <source>
        <dbReference type="ARBA" id="ARBA00023146"/>
    </source>
</evidence>
<dbReference type="GO" id="GO:0005524">
    <property type="term" value="F:ATP binding"/>
    <property type="evidence" value="ECO:0007669"/>
    <property type="project" value="UniProtKB-UniRule"/>
</dbReference>
<evidence type="ECO:0000256" key="5">
    <source>
        <dbReference type="ARBA" id="ARBA00022598"/>
    </source>
</evidence>
<dbReference type="RefSeq" id="WP_044348040.1">
    <property type="nucleotide sequence ID" value="NZ_AZAC01000011.1"/>
</dbReference>
<comment type="subcellular location">
    <subcellularLocation>
        <location evidence="1 11">Cytoplasm</location>
    </subcellularLocation>
</comment>
<dbReference type="Gene3D" id="3.30.1360.70">
    <property type="entry name" value="Arginyl tRNA synthetase N-terminal domain"/>
    <property type="match status" value="1"/>
</dbReference>
<name>A0A0D2J7I3_9BACT</name>
<dbReference type="FunFam" id="1.10.730.10:FF:000008">
    <property type="entry name" value="Arginine--tRNA ligase"/>
    <property type="match status" value="1"/>
</dbReference>
<dbReference type="EC" id="6.1.1.19" evidence="11"/>
<comment type="subunit">
    <text evidence="3 11">Monomer.</text>
</comment>
<dbReference type="Pfam" id="PF05746">
    <property type="entry name" value="DALR_1"/>
    <property type="match status" value="1"/>
</dbReference>
<keyword evidence="6 11" id="KW-0547">Nucleotide-binding</keyword>
<keyword evidence="8 11" id="KW-0648">Protein biosynthesis</keyword>
<comment type="catalytic activity">
    <reaction evidence="10 11">
        <text>tRNA(Arg) + L-arginine + ATP = L-arginyl-tRNA(Arg) + AMP + diphosphate</text>
        <dbReference type="Rhea" id="RHEA:20301"/>
        <dbReference type="Rhea" id="RHEA-COMP:9658"/>
        <dbReference type="Rhea" id="RHEA-COMP:9673"/>
        <dbReference type="ChEBI" id="CHEBI:30616"/>
        <dbReference type="ChEBI" id="CHEBI:32682"/>
        <dbReference type="ChEBI" id="CHEBI:33019"/>
        <dbReference type="ChEBI" id="CHEBI:78442"/>
        <dbReference type="ChEBI" id="CHEBI:78513"/>
        <dbReference type="ChEBI" id="CHEBI:456215"/>
        <dbReference type="EC" id="6.1.1.19"/>
    </reaction>
</comment>
<evidence type="ECO:0000256" key="7">
    <source>
        <dbReference type="ARBA" id="ARBA00022840"/>
    </source>
</evidence>
<dbReference type="CDD" id="cd00671">
    <property type="entry name" value="ArgRS_core"/>
    <property type="match status" value="1"/>
</dbReference>
<dbReference type="InterPro" id="IPR008909">
    <property type="entry name" value="DALR_anticod-bd"/>
</dbReference>
<evidence type="ECO:0000256" key="2">
    <source>
        <dbReference type="ARBA" id="ARBA00005594"/>
    </source>
</evidence>
<dbReference type="PANTHER" id="PTHR11956:SF5">
    <property type="entry name" value="ARGININE--TRNA LIGASE, CYTOPLASMIC"/>
    <property type="match status" value="1"/>
</dbReference>
<dbReference type="InParanoid" id="A0A0D2J7I3"/>
<gene>
    <name evidence="11 15" type="primary">argS</name>
    <name evidence="15" type="ORF">X474_09115</name>
</gene>
<evidence type="ECO:0000259" key="14">
    <source>
        <dbReference type="SMART" id="SM01016"/>
    </source>
</evidence>
<dbReference type="InterPro" id="IPR035684">
    <property type="entry name" value="ArgRS_core"/>
</dbReference>
<dbReference type="InterPro" id="IPR009080">
    <property type="entry name" value="tRNAsynth_Ia_anticodon-bd"/>
</dbReference>
<dbReference type="InterPro" id="IPR001278">
    <property type="entry name" value="Arg-tRNA-ligase"/>
</dbReference>
<comment type="similarity">
    <text evidence="2 11 12">Belongs to the class-I aminoacyl-tRNA synthetase family.</text>
</comment>
<evidence type="ECO:0000259" key="13">
    <source>
        <dbReference type="SMART" id="SM00836"/>
    </source>
</evidence>
<keyword evidence="16" id="KW-1185">Reference proteome</keyword>
<proteinExistence type="inferred from homology"/>
<organism evidence="15 16">
    <name type="scientific">Dethiosulfatarculus sandiegensis</name>
    <dbReference type="NCBI Taxonomy" id="1429043"/>
    <lineage>
        <taxon>Bacteria</taxon>
        <taxon>Pseudomonadati</taxon>
        <taxon>Thermodesulfobacteriota</taxon>
        <taxon>Desulfarculia</taxon>
        <taxon>Desulfarculales</taxon>
        <taxon>Desulfarculaceae</taxon>
        <taxon>Dethiosulfatarculus</taxon>
    </lineage>
</organism>
<keyword evidence="7 11" id="KW-0067">ATP-binding</keyword>
<dbReference type="PROSITE" id="PS00178">
    <property type="entry name" value="AA_TRNA_LIGASE_I"/>
    <property type="match status" value="1"/>
</dbReference>
<dbReference type="HAMAP" id="MF_00123">
    <property type="entry name" value="Arg_tRNA_synth"/>
    <property type="match status" value="1"/>
</dbReference>
<sequence length="555" mass="61261">MKQTIIKAFENALEAAFEKGDLPACPDVAFVLERPKQESHGDLAANLAMQLARPLGMNPRVIAQKLLDNLGDINGLIAKTEIAGPGFINLTLSPTAWLAILPEILEKGKTFGKGSWGGGKKVMVEFVSANPTGPLHVGHGRGAVLGDVLARLLAFSGFQVGTEYYINDAGNQMATLGRSVLARAAEIKDPELPFPENHYRGEYIKDLAAEYLEVNGFDTAPDINDPEAVTRAAAWAGDRILNGIKDDLKAFQVDIETWYSENDLVEQGGVQKAFKELSDQGRLYEKDDALWFRAMEFGDEKDRVVRRSNGETTYFASDIAYHLDKFQRGFERLINVWGADHHGYTPRLKAAVEAMGKKPGDLEIVLVQLVNLLRAGEPVAMSTRAGEFVTLREVVDEVGSDSARYIFLTRRSDSPLDFDLELAKQKSMDNPVYYVQYAHTRVKSVLRKAKENGLEPKKPKEVELAKLKEKDEIALARKLNEYPEVVAAAAASLEPHRITYYLGELAGQFHSFYNARRIMVDDQELAQARMLLARAVGQVLAGGLALLGVSAPEVM</sequence>
<evidence type="ECO:0000256" key="1">
    <source>
        <dbReference type="ARBA" id="ARBA00004496"/>
    </source>
</evidence>
<dbReference type="AlphaFoldDB" id="A0A0D2J7I3"/>
<dbReference type="OrthoDB" id="9803211at2"/>
<reference evidence="15 16" key="1">
    <citation type="submission" date="2013-11" db="EMBL/GenBank/DDBJ databases">
        <title>Metagenomic analysis of a methanogenic consortium involved in long chain n-alkane degradation.</title>
        <authorList>
            <person name="Davidova I.A."/>
            <person name="Callaghan A.V."/>
            <person name="Wawrik B."/>
            <person name="Pruitt S."/>
            <person name="Marks C."/>
            <person name="Duncan K.E."/>
            <person name="Suflita J.M."/>
        </authorList>
    </citation>
    <scope>NUCLEOTIDE SEQUENCE [LARGE SCALE GENOMIC DNA]</scope>
    <source>
        <strain evidence="15 16">SPR</strain>
    </source>
</reference>
<evidence type="ECO:0000256" key="12">
    <source>
        <dbReference type="RuleBase" id="RU363038"/>
    </source>
</evidence>
<dbReference type="InterPro" id="IPR036695">
    <property type="entry name" value="Arg-tRNA-synth_N_sf"/>
</dbReference>
<accession>A0A0D2J7I3</accession>
<feature type="domain" description="DALR anticodon binding" evidence="13">
    <location>
        <begin position="435"/>
        <end position="555"/>
    </location>
</feature>
<evidence type="ECO:0000256" key="6">
    <source>
        <dbReference type="ARBA" id="ARBA00022741"/>
    </source>
</evidence>
<protein>
    <recommendedName>
        <fullName evidence="11">Arginine--tRNA ligase</fullName>
        <ecNumber evidence="11">6.1.1.19</ecNumber>
    </recommendedName>
    <alternativeName>
        <fullName evidence="11">Arginyl-tRNA synthetase</fullName>
        <shortName evidence="11">ArgRS</shortName>
    </alternativeName>
</protein>
<dbReference type="SMART" id="SM01016">
    <property type="entry name" value="Arg_tRNA_synt_N"/>
    <property type="match status" value="1"/>
</dbReference>
<feature type="short sequence motif" description="'HIGH' region" evidence="11">
    <location>
        <begin position="129"/>
        <end position="139"/>
    </location>
</feature>
<keyword evidence="9 11" id="KW-0030">Aminoacyl-tRNA synthetase</keyword>
<dbReference type="InterPro" id="IPR005148">
    <property type="entry name" value="Arg-tRNA-synth_N"/>
</dbReference>
<evidence type="ECO:0000256" key="10">
    <source>
        <dbReference type="ARBA" id="ARBA00049339"/>
    </source>
</evidence>
<dbReference type="PATRIC" id="fig|1429043.3.peg.1929"/>
<dbReference type="PRINTS" id="PR01038">
    <property type="entry name" value="TRNASYNTHARG"/>
</dbReference>
<dbReference type="EMBL" id="AZAC01000011">
    <property type="protein sequence ID" value="KIX14169.1"/>
    <property type="molecule type" value="Genomic_DNA"/>
</dbReference>
<dbReference type="STRING" id="1429043.X474_09115"/>
<dbReference type="SMART" id="SM00836">
    <property type="entry name" value="DALR_1"/>
    <property type="match status" value="1"/>
</dbReference>
<dbReference type="GO" id="GO:0006420">
    <property type="term" value="P:arginyl-tRNA aminoacylation"/>
    <property type="evidence" value="ECO:0007669"/>
    <property type="project" value="UniProtKB-UniRule"/>
</dbReference>
<dbReference type="NCBIfam" id="TIGR00456">
    <property type="entry name" value="argS"/>
    <property type="match status" value="1"/>
</dbReference>
<evidence type="ECO:0000256" key="3">
    <source>
        <dbReference type="ARBA" id="ARBA00011245"/>
    </source>
</evidence>
<dbReference type="SUPFAM" id="SSF47323">
    <property type="entry name" value="Anticodon-binding domain of a subclass of class I aminoacyl-tRNA synthetases"/>
    <property type="match status" value="1"/>
</dbReference>
<dbReference type="SUPFAM" id="SSF55190">
    <property type="entry name" value="Arginyl-tRNA synthetase (ArgRS), N-terminal 'additional' domain"/>
    <property type="match status" value="1"/>
</dbReference>
<dbReference type="InterPro" id="IPR014729">
    <property type="entry name" value="Rossmann-like_a/b/a_fold"/>
</dbReference>
<dbReference type="Pfam" id="PF00750">
    <property type="entry name" value="tRNA-synt_1d"/>
    <property type="match status" value="1"/>
</dbReference>
<feature type="domain" description="Arginyl tRNA synthetase N-terminal" evidence="14">
    <location>
        <begin position="3"/>
        <end position="92"/>
    </location>
</feature>
<dbReference type="Gene3D" id="3.40.50.620">
    <property type="entry name" value="HUPs"/>
    <property type="match status" value="1"/>
</dbReference>
<keyword evidence="5 11" id="KW-0436">Ligase</keyword>